<evidence type="ECO:0000313" key="2">
    <source>
        <dbReference type="Proteomes" id="UP001642485"/>
    </source>
</evidence>
<dbReference type="RefSeq" id="WP_232203613.1">
    <property type="nucleotide sequence ID" value="NZ_OY974080.1"/>
</dbReference>
<keyword evidence="1" id="KW-0966">Cell projection</keyword>
<organism evidence="1 2">
    <name type="scientific">Rickettsia helvetica</name>
    <dbReference type="NCBI Taxonomy" id="35789"/>
    <lineage>
        <taxon>Bacteria</taxon>
        <taxon>Pseudomonadati</taxon>
        <taxon>Pseudomonadota</taxon>
        <taxon>Alphaproteobacteria</taxon>
        <taxon>Rickettsiales</taxon>
        <taxon>Rickettsiaceae</taxon>
        <taxon>Rickettsieae</taxon>
        <taxon>Rickettsia</taxon>
        <taxon>spotted fever group</taxon>
    </lineage>
</organism>
<protein>
    <submittedName>
        <fullName evidence="1">Flagellar hook protein FlgE</fullName>
    </submittedName>
</protein>
<gene>
    <name evidence="1" type="primary">flgE</name>
    <name evidence="1" type="ORF">OB144RH_06470</name>
</gene>
<dbReference type="EMBL" id="OZ018776">
    <property type="protein sequence ID" value="CAK9121416.1"/>
    <property type="molecule type" value="Genomic_DNA"/>
</dbReference>
<keyword evidence="1" id="KW-0969">Cilium</keyword>
<evidence type="ECO:0000313" key="1">
    <source>
        <dbReference type="EMBL" id="CAK9121416.1"/>
    </source>
</evidence>
<sequence>MSLLIILLFFKLNSDVAASHGINSLVLDYSDTGLFSGPAIIYDDKLGVITFSGPVDNTVNYKVDSTETLGNTNTDEIV</sequence>
<accession>A0ABP0T5P4</accession>
<keyword evidence="2" id="KW-1185">Reference proteome</keyword>
<dbReference type="Proteomes" id="UP001642485">
    <property type="component" value="Chromosome"/>
</dbReference>
<proteinExistence type="predicted"/>
<keyword evidence="1" id="KW-0282">Flagellum</keyword>
<reference evidence="1 2" key="1">
    <citation type="submission" date="2024-02" db="EMBL/GenBank/DDBJ databases">
        <authorList>
            <person name="Nijsse B."/>
            <person name="Sprong H."/>
        </authorList>
    </citation>
    <scope>NUCLEOTIDE SEQUENCE [LARGE SCALE GENOMIC DNA]</scope>
    <source>
        <strain evidence="1">OB144</strain>
    </source>
</reference>
<name>A0ABP0T5P4_RICHE</name>